<dbReference type="PROSITE" id="PS52016">
    <property type="entry name" value="TONB_DEPENDENT_REC_3"/>
    <property type="match status" value="1"/>
</dbReference>
<dbReference type="Gene3D" id="2.40.170.20">
    <property type="entry name" value="TonB-dependent receptor, beta-barrel domain"/>
    <property type="match status" value="1"/>
</dbReference>
<reference evidence="13 14" key="1">
    <citation type="submission" date="2024-05" db="EMBL/GenBank/DDBJ databases">
        <title>Three bacterial strains, DH-69, EH-24, and ECK-19 isolated from coastal sediments.</title>
        <authorList>
            <person name="Ye Y.-Q."/>
            <person name="Du Z.-J."/>
        </authorList>
    </citation>
    <scope>NUCLEOTIDE SEQUENCE [LARGE SCALE GENOMIC DNA]</scope>
    <source>
        <strain evidence="13 14">ECK-19</strain>
    </source>
</reference>
<sequence>MLKKRLAERLLCTTVLAGAFAASATGAFAQDADGDDVVIVTGTRIQDPNIVAASPVNSIGQEELSRKFEPNIERVFRDLPITIPGDGQNVNNGSAGAATIDLRGLGPERSLVMIDGKRLVPYNQSGIVDVNTIPLNLIERVDIITGGASAVYGSDAMSGAVNFVTRKNFEGVEVGANYTLSEEGDGDTYDISALLGSNFADGRGNVTMSLNYTSRSGVLLGARPYGLVGVDSESGAGADGNIVPAPAECDAPGSVAVGGSTTAMPGALDLPGGTLQFRNDGTLGDRCSVFNFNPFNYYQTPQERFGITAIGNYQINDSIEFYARGTFSGINVRQQVAPSGVFGNEFEIPLQNPFLGAQARQAILDNVNGNLSPAFGGTGTSGTFATTGVQDLNSNGVFDVDDSIIVPVRRRTLELGTRSEDFNNNLFQIVTGFRGSLDWVSPDWNYDLSFQYAETDRTTVRGGYTNVANIATALNTVSETQCETPDGSVTAGCVPINIFGGFGSISPEAAVYNQAIAFQTQEATQMVVQASISGPVEGFKSPWAETPLNLALGFEHREETGALEPDECLKLPPVSCQGGAGGNLLPIKASYGTWEGFVEGIIPVVEGQPFFENLSIEAGYRYSDFSPTEDTSAWKAGVNWQVTPALRFRYMEQKAVRAPNVSEIGSPITTGLDNADFDPCSVGNPNPITPDLIALCESTGVPAGQTGTINDIVSGQVNVFTGTNPAALPGAETARTRTAGIVITPDMSSVGSGVGATTFSVDYYSITIDDYIDTLAGDEVFDLCYTLGDADTCAGIVRSASGLVTTAGTGIPAFIQNLEYFKASGLEFGLNTGYDIGNMGFLSFAFNANYYLKNEFQSAATSPVVDCNGGYSNACDPVPTWRSVTRATWENGPLEASILWRRIGGMDFRGDPGDLFDDFEQISAHNYFDLSVGYQVTESVRIGGLVKNLANKTPPIIGNDTGTTTFNSGNTFPSLYDVLGRVYSVSIKATF</sequence>
<evidence type="ECO:0000256" key="8">
    <source>
        <dbReference type="PROSITE-ProRule" id="PRU01360"/>
    </source>
</evidence>
<comment type="similarity">
    <text evidence="8 9">Belongs to the TonB-dependent receptor family.</text>
</comment>
<evidence type="ECO:0000313" key="14">
    <source>
        <dbReference type="Proteomes" id="UP001560685"/>
    </source>
</evidence>
<name>A0ABV3Z2T1_9PROT</name>
<keyword evidence="6 8" id="KW-0472">Membrane</keyword>
<keyword evidence="5 9" id="KW-0798">TonB box</keyword>
<feature type="chain" id="PRO_5046357803" evidence="10">
    <location>
        <begin position="30"/>
        <end position="991"/>
    </location>
</feature>
<keyword evidence="10" id="KW-0732">Signal</keyword>
<keyword evidence="13" id="KW-0675">Receptor</keyword>
<evidence type="ECO:0000256" key="10">
    <source>
        <dbReference type="SAM" id="SignalP"/>
    </source>
</evidence>
<dbReference type="InterPro" id="IPR037066">
    <property type="entry name" value="Plug_dom_sf"/>
</dbReference>
<evidence type="ECO:0000256" key="2">
    <source>
        <dbReference type="ARBA" id="ARBA00022448"/>
    </source>
</evidence>
<feature type="domain" description="TonB-dependent receptor plug" evidence="12">
    <location>
        <begin position="53"/>
        <end position="160"/>
    </location>
</feature>
<accession>A0ABV3Z2T1</accession>
<dbReference type="RefSeq" id="WP_369313041.1">
    <property type="nucleotide sequence ID" value="NZ_JBEHZE010000001.1"/>
</dbReference>
<evidence type="ECO:0000259" key="11">
    <source>
        <dbReference type="Pfam" id="PF00593"/>
    </source>
</evidence>
<comment type="subcellular location">
    <subcellularLocation>
        <location evidence="1 8">Cell outer membrane</location>
        <topology evidence="1 8">Multi-pass membrane protein</topology>
    </subcellularLocation>
</comment>
<keyword evidence="14" id="KW-1185">Reference proteome</keyword>
<feature type="domain" description="TonB-dependent receptor-like beta-barrel" evidence="11">
    <location>
        <begin position="597"/>
        <end position="949"/>
    </location>
</feature>
<evidence type="ECO:0000256" key="6">
    <source>
        <dbReference type="ARBA" id="ARBA00023136"/>
    </source>
</evidence>
<evidence type="ECO:0000256" key="5">
    <source>
        <dbReference type="ARBA" id="ARBA00023077"/>
    </source>
</evidence>
<evidence type="ECO:0000256" key="4">
    <source>
        <dbReference type="ARBA" id="ARBA00022692"/>
    </source>
</evidence>
<evidence type="ECO:0000256" key="3">
    <source>
        <dbReference type="ARBA" id="ARBA00022452"/>
    </source>
</evidence>
<evidence type="ECO:0000313" key="13">
    <source>
        <dbReference type="EMBL" id="MEX6633097.1"/>
    </source>
</evidence>
<dbReference type="PANTHER" id="PTHR47234">
    <property type="match status" value="1"/>
</dbReference>
<comment type="caution">
    <text evidence="13">The sequence shown here is derived from an EMBL/GenBank/DDBJ whole genome shotgun (WGS) entry which is preliminary data.</text>
</comment>
<evidence type="ECO:0000259" key="12">
    <source>
        <dbReference type="Pfam" id="PF07715"/>
    </source>
</evidence>
<evidence type="ECO:0000256" key="1">
    <source>
        <dbReference type="ARBA" id="ARBA00004571"/>
    </source>
</evidence>
<dbReference type="SUPFAM" id="SSF56935">
    <property type="entry name" value="Porins"/>
    <property type="match status" value="1"/>
</dbReference>
<dbReference type="EMBL" id="JBEHZE010000001">
    <property type="protein sequence ID" value="MEX6633097.1"/>
    <property type="molecule type" value="Genomic_DNA"/>
</dbReference>
<keyword evidence="3 8" id="KW-1134">Transmembrane beta strand</keyword>
<organism evidence="13 14">
    <name type="scientific">Hyphococcus lacteus</name>
    <dbReference type="NCBI Taxonomy" id="3143536"/>
    <lineage>
        <taxon>Bacteria</taxon>
        <taxon>Pseudomonadati</taxon>
        <taxon>Pseudomonadota</taxon>
        <taxon>Alphaproteobacteria</taxon>
        <taxon>Parvularculales</taxon>
        <taxon>Parvularculaceae</taxon>
        <taxon>Hyphococcus</taxon>
    </lineage>
</organism>
<evidence type="ECO:0000256" key="7">
    <source>
        <dbReference type="ARBA" id="ARBA00023237"/>
    </source>
</evidence>
<proteinExistence type="inferred from homology"/>
<dbReference type="InterPro" id="IPR039426">
    <property type="entry name" value="TonB-dep_rcpt-like"/>
</dbReference>
<gene>
    <name evidence="13" type="ORF">ABFZ84_05995</name>
</gene>
<protein>
    <submittedName>
        <fullName evidence="13">TonB-dependent receptor</fullName>
    </submittedName>
</protein>
<dbReference type="Gene3D" id="2.170.130.10">
    <property type="entry name" value="TonB-dependent receptor, plug domain"/>
    <property type="match status" value="1"/>
</dbReference>
<evidence type="ECO:0000256" key="9">
    <source>
        <dbReference type="RuleBase" id="RU003357"/>
    </source>
</evidence>
<dbReference type="PANTHER" id="PTHR47234:SF2">
    <property type="entry name" value="TONB-DEPENDENT RECEPTOR"/>
    <property type="match status" value="1"/>
</dbReference>
<keyword evidence="4 8" id="KW-0812">Transmembrane</keyword>
<dbReference type="Proteomes" id="UP001560685">
    <property type="component" value="Unassembled WGS sequence"/>
</dbReference>
<dbReference type="Pfam" id="PF00593">
    <property type="entry name" value="TonB_dep_Rec_b-barrel"/>
    <property type="match status" value="1"/>
</dbReference>
<dbReference type="InterPro" id="IPR012910">
    <property type="entry name" value="Plug_dom"/>
</dbReference>
<dbReference type="Pfam" id="PF07715">
    <property type="entry name" value="Plug"/>
    <property type="match status" value="1"/>
</dbReference>
<keyword evidence="2 8" id="KW-0813">Transport</keyword>
<dbReference type="InterPro" id="IPR036942">
    <property type="entry name" value="Beta-barrel_TonB_sf"/>
</dbReference>
<keyword evidence="7 8" id="KW-0998">Cell outer membrane</keyword>
<dbReference type="InterPro" id="IPR000531">
    <property type="entry name" value="Beta-barrel_TonB"/>
</dbReference>
<feature type="signal peptide" evidence="10">
    <location>
        <begin position="1"/>
        <end position="29"/>
    </location>
</feature>